<comment type="caution">
    <text evidence="1">The sequence shown here is derived from an EMBL/GenBank/DDBJ whole genome shotgun (WGS) entry which is preliminary data.</text>
</comment>
<dbReference type="VEuPathDB" id="FungiDB:TRICI_002667"/>
<proteinExistence type="predicted"/>
<gene>
    <name evidence="1" type="ORF">TRICI_002667</name>
</gene>
<organism evidence="1 2">
    <name type="scientific">Trichomonascus ciferrii</name>
    <dbReference type="NCBI Taxonomy" id="44093"/>
    <lineage>
        <taxon>Eukaryota</taxon>
        <taxon>Fungi</taxon>
        <taxon>Dikarya</taxon>
        <taxon>Ascomycota</taxon>
        <taxon>Saccharomycotina</taxon>
        <taxon>Dipodascomycetes</taxon>
        <taxon>Dipodascales</taxon>
        <taxon>Trichomonascaceae</taxon>
        <taxon>Trichomonascus</taxon>
        <taxon>Trichomonascus ciferrii complex</taxon>
    </lineage>
</organism>
<evidence type="ECO:0000313" key="1">
    <source>
        <dbReference type="EMBL" id="KAA8915172.1"/>
    </source>
</evidence>
<reference evidence="1" key="1">
    <citation type="journal article" date="2019" name="G3 (Bethesda)">
        <title>Genome Assemblies of Two Rare Opportunistic Yeast Pathogens: Diutina rugosa (syn. Candida rugosa) and Trichomonascus ciferrii (syn. Candida ciferrii).</title>
        <authorList>
            <person name="Mixao V."/>
            <person name="Saus E."/>
            <person name="Hansen A.P."/>
            <person name="Lass-Florl C."/>
            <person name="Gabaldon T."/>
        </authorList>
    </citation>
    <scope>NUCLEOTIDE SEQUENCE</scope>
    <source>
        <strain evidence="1">CBS 4856</strain>
    </source>
</reference>
<accession>A0A642VBT3</accession>
<dbReference type="Proteomes" id="UP000761534">
    <property type="component" value="Unassembled WGS sequence"/>
</dbReference>
<evidence type="ECO:0000313" key="2">
    <source>
        <dbReference type="Proteomes" id="UP000761534"/>
    </source>
</evidence>
<keyword evidence="2" id="KW-1185">Reference proteome</keyword>
<sequence length="112" mass="12936">MDEGGTDNVVDSLMGELRDVIRMKLREEIEQPLSTEIREQEEDLRAELKKELQEVFLQKLADKIVCQLNRWISVTDPNKSPDILEEQKQVIIRAFDSCLQDLQDGLRAQIGP</sequence>
<dbReference type="EMBL" id="SWFS01000181">
    <property type="protein sequence ID" value="KAA8915172.1"/>
    <property type="molecule type" value="Genomic_DNA"/>
</dbReference>
<protein>
    <submittedName>
        <fullName evidence="1">Uncharacterized protein</fullName>
    </submittedName>
</protein>
<dbReference type="AlphaFoldDB" id="A0A642VBT3"/>
<name>A0A642VBT3_9ASCO</name>